<evidence type="ECO:0000313" key="2">
    <source>
        <dbReference type="EMBL" id="KAK7692049.1"/>
    </source>
</evidence>
<accession>A0AAW0GR57</accession>
<evidence type="ECO:0000313" key="3">
    <source>
        <dbReference type="Proteomes" id="UP001385951"/>
    </source>
</evidence>
<organism evidence="2 3">
    <name type="scientific">Cerrena zonata</name>
    <dbReference type="NCBI Taxonomy" id="2478898"/>
    <lineage>
        <taxon>Eukaryota</taxon>
        <taxon>Fungi</taxon>
        <taxon>Dikarya</taxon>
        <taxon>Basidiomycota</taxon>
        <taxon>Agaricomycotina</taxon>
        <taxon>Agaricomycetes</taxon>
        <taxon>Polyporales</taxon>
        <taxon>Cerrenaceae</taxon>
        <taxon>Cerrena</taxon>
    </lineage>
</organism>
<protein>
    <submittedName>
        <fullName evidence="2">Uncharacterized protein</fullName>
    </submittedName>
</protein>
<reference evidence="2 3" key="1">
    <citation type="submission" date="2022-09" db="EMBL/GenBank/DDBJ databases">
        <authorList>
            <person name="Palmer J.M."/>
        </authorList>
    </citation>
    <scope>NUCLEOTIDE SEQUENCE [LARGE SCALE GENOMIC DNA]</scope>
    <source>
        <strain evidence="2 3">DSM 7382</strain>
    </source>
</reference>
<comment type="caution">
    <text evidence="2">The sequence shown here is derived from an EMBL/GenBank/DDBJ whole genome shotgun (WGS) entry which is preliminary data.</text>
</comment>
<keyword evidence="1" id="KW-0732">Signal</keyword>
<feature type="chain" id="PRO_5043328928" evidence="1">
    <location>
        <begin position="23"/>
        <end position="81"/>
    </location>
</feature>
<keyword evidence="3" id="KW-1185">Reference proteome</keyword>
<feature type="signal peptide" evidence="1">
    <location>
        <begin position="1"/>
        <end position="22"/>
    </location>
</feature>
<proteinExistence type="predicted"/>
<dbReference type="AlphaFoldDB" id="A0AAW0GR57"/>
<gene>
    <name evidence="2" type="ORF">QCA50_005454</name>
</gene>
<name>A0AAW0GR57_9APHY</name>
<dbReference type="EMBL" id="JASBNA010000005">
    <property type="protein sequence ID" value="KAK7692049.1"/>
    <property type="molecule type" value="Genomic_DNA"/>
</dbReference>
<dbReference type="Proteomes" id="UP001385951">
    <property type="component" value="Unassembled WGS sequence"/>
</dbReference>
<sequence>MNHFRSLLLFVLASVVPIAVLSAPLNSRYENPDGHTSLARDSKLETRVDILGFLQENGFGNLHFQTAGVEHQVCGGSPPQC</sequence>
<evidence type="ECO:0000256" key="1">
    <source>
        <dbReference type="SAM" id="SignalP"/>
    </source>
</evidence>